<dbReference type="RefSeq" id="WP_012859788.1">
    <property type="nucleotide sequence ID" value="NC_013517.1"/>
</dbReference>
<organism evidence="1 2">
    <name type="scientific">Sebaldella termitidis (strain ATCC 33386 / NCTC 11300)</name>
    <dbReference type="NCBI Taxonomy" id="526218"/>
    <lineage>
        <taxon>Bacteria</taxon>
        <taxon>Fusobacteriati</taxon>
        <taxon>Fusobacteriota</taxon>
        <taxon>Fusobacteriia</taxon>
        <taxon>Fusobacteriales</taxon>
        <taxon>Leptotrichiaceae</taxon>
        <taxon>Sebaldella</taxon>
    </lineage>
</organism>
<accession>D1ALS1</accession>
<dbReference type="HOGENOM" id="CLU_1676631_0_0_0"/>
<dbReference type="AlphaFoldDB" id="D1ALS1"/>
<evidence type="ECO:0000313" key="2">
    <source>
        <dbReference type="Proteomes" id="UP000000845"/>
    </source>
</evidence>
<evidence type="ECO:0000313" key="1">
    <source>
        <dbReference type="EMBL" id="ACZ07189.1"/>
    </source>
</evidence>
<reference evidence="1 2" key="2">
    <citation type="journal article" date="2010" name="Stand. Genomic Sci.">
        <title>Complete genome sequence of Sebaldella termitidis type strain (NCTC 11300).</title>
        <authorList>
            <person name="Harmon-Smith M."/>
            <person name="Celia L."/>
            <person name="Chertkov O."/>
            <person name="Lapidus A."/>
            <person name="Copeland A."/>
            <person name="Glavina Del Rio T."/>
            <person name="Nolan M."/>
            <person name="Lucas S."/>
            <person name="Tice H."/>
            <person name="Cheng J.F."/>
            <person name="Han C."/>
            <person name="Detter J.C."/>
            <person name="Bruce D."/>
            <person name="Goodwin L."/>
            <person name="Pitluck S."/>
            <person name="Pati A."/>
            <person name="Liolios K."/>
            <person name="Ivanova N."/>
            <person name="Mavromatis K."/>
            <person name="Mikhailova N."/>
            <person name="Chen A."/>
            <person name="Palaniappan K."/>
            <person name="Land M."/>
            <person name="Hauser L."/>
            <person name="Chang Y.J."/>
            <person name="Jeffries C.D."/>
            <person name="Brettin T."/>
            <person name="Goker M."/>
            <person name="Beck B."/>
            <person name="Bristow J."/>
            <person name="Eisen J.A."/>
            <person name="Markowitz V."/>
            <person name="Hugenholtz P."/>
            <person name="Kyrpides N.C."/>
            <person name="Klenk H.P."/>
            <person name="Chen F."/>
        </authorList>
    </citation>
    <scope>NUCLEOTIDE SEQUENCE [LARGE SCALE GENOMIC DNA]</scope>
    <source>
        <strain evidence="2">ATCC 33386 / NCTC 11300</strain>
    </source>
</reference>
<dbReference type="STRING" id="526218.Sterm_0305"/>
<reference evidence="2" key="1">
    <citation type="submission" date="2009-09" db="EMBL/GenBank/DDBJ databases">
        <title>The complete chromosome of Sebaldella termitidis ATCC 33386.</title>
        <authorList>
            <consortium name="US DOE Joint Genome Institute (JGI-PGF)"/>
            <person name="Lucas S."/>
            <person name="Copeland A."/>
            <person name="Lapidus A."/>
            <person name="Glavina del Rio T."/>
            <person name="Dalin E."/>
            <person name="Tice H."/>
            <person name="Bruce D."/>
            <person name="Goodwin L."/>
            <person name="Pitluck S."/>
            <person name="Kyrpides N."/>
            <person name="Mavromatis K."/>
            <person name="Ivanova N."/>
            <person name="Mikhailova N."/>
            <person name="Sims D."/>
            <person name="Meincke L."/>
            <person name="Brettin T."/>
            <person name="Detter J.C."/>
            <person name="Han C."/>
            <person name="Larimer F."/>
            <person name="Land M."/>
            <person name="Hauser L."/>
            <person name="Markowitz V."/>
            <person name="Cheng J.F."/>
            <person name="Hugenholtz P."/>
            <person name="Woyke T."/>
            <person name="Wu D."/>
            <person name="Eisen J.A."/>
        </authorList>
    </citation>
    <scope>NUCLEOTIDE SEQUENCE [LARGE SCALE GENOMIC DNA]</scope>
    <source>
        <strain evidence="2">ATCC 33386 / NCTC 11300</strain>
    </source>
</reference>
<dbReference type="Proteomes" id="UP000000845">
    <property type="component" value="Chromosome"/>
</dbReference>
<gene>
    <name evidence="1" type="ordered locus">Sterm_0305</name>
</gene>
<dbReference type="KEGG" id="str:Sterm_0305"/>
<protein>
    <submittedName>
        <fullName evidence="1">Uncharacterized protein</fullName>
    </submittedName>
</protein>
<proteinExistence type="predicted"/>
<sequence length="157" mass="18956">MIIEFLESKRIIKSREIAGYLEKNEVYLTHSMLKKFTELAYELENSTDENFYEKLSEIKLDMKKSKKDRGTELIEKIERMKMPVYSDTLREFEKRIRKIKNSQISVKYPRELEGGEILLEIKLKDHRDVKKSLDSLDKNREIIEEMMRIFENGIWEE</sequence>
<dbReference type="EMBL" id="CP001739">
    <property type="protein sequence ID" value="ACZ07189.1"/>
    <property type="molecule type" value="Genomic_DNA"/>
</dbReference>
<name>D1ALS1_SEBTE</name>
<keyword evidence="2" id="KW-1185">Reference proteome</keyword>